<comment type="caution">
    <text evidence="2">The sequence shown here is derived from an EMBL/GenBank/DDBJ whole genome shotgun (WGS) entry which is preliminary data.</text>
</comment>
<protein>
    <submittedName>
        <fullName evidence="2">Uncharacterized protein</fullName>
    </submittedName>
</protein>
<evidence type="ECO:0000256" key="1">
    <source>
        <dbReference type="SAM" id="MobiDB-lite"/>
    </source>
</evidence>
<sequence>MPDGGQGACRSRFHEASGVAHGKGEERVAESAEGAGRNVDDGEYDACRTGCGRCESRGDQRCGCSGDERDTLGQGRWHEQDGGDDEQCAVGDSSHADKDKRQDAIERQDVPSEQQDAVDRAEEDKPDAPPPHDAAISGGELPRDSVPNKERKEWVHACVDQSDGKEGDDLVRGRVGHDLLPHAVFAAVQVEHDVRDGDEAERPPPRDVGHGQAIRRLSGREWLRTASPAARWHRVLGGGHFGPCQVGGTRPGTASRARQGACLPSFALSDAHAVARRSVVDAGTEISERFE</sequence>
<dbReference type="EMBL" id="VSSQ01042435">
    <property type="protein sequence ID" value="MPM96019.1"/>
    <property type="molecule type" value="Genomic_DNA"/>
</dbReference>
<feature type="compositionally biased region" description="Basic and acidic residues" evidence="1">
    <location>
        <begin position="94"/>
        <end position="110"/>
    </location>
</feature>
<accession>A0A645E3B1</accession>
<proteinExistence type="predicted"/>
<evidence type="ECO:0000313" key="2">
    <source>
        <dbReference type="EMBL" id="MPM96019.1"/>
    </source>
</evidence>
<feature type="compositionally biased region" description="Basic and acidic residues" evidence="1">
    <location>
        <begin position="54"/>
        <end position="81"/>
    </location>
</feature>
<organism evidence="2">
    <name type="scientific">bioreactor metagenome</name>
    <dbReference type="NCBI Taxonomy" id="1076179"/>
    <lineage>
        <taxon>unclassified sequences</taxon>
        <taxon>metagenomes</taxon>
        <taxon>ecological metagenomes</taxon>
    </lineage>
</organism>
<feature type="compositionally biased region" description="Basic and acidic residues" evidence="1">
    <location>
        <begin position="117"/>
        <end position="127"/>
    </location>
</feature>
<name>A0A645E3B1_9ZZZZ</name>
<gene>
    <name evidence="2" type="ORF">SDC9_143175</name>
</gene>
<feature type="compositionally biased region" description="Basic and acidic residues" evidence="1">
    <location>
        <begin position="141"/>
        <end position="153"/>
    </location>
</feature>
<reference evidence="2" key="1">
    <citation type="submission" date="2019-08" db="EMBL/GenBank/DDBJ databases">
        <authorList>
            <person name="Kucharzyk K."/>
            <person name="Murdoch R.W."/>
            <person name="Higgins S."/>
            <person name="Loffler F."/>
        </authorList>
    </citation>
    <scope>NUCLEOTIDE SEQUENCE</scope>
</reference>
<feature type="region of interest" description="Disordered" evidence="1">
    <location>
        <begin position="1"/>
        <end position="153"/>
    </location>
</feature>
<dbReference type="AlphaFoldDB" id="A0A645E3B1"/>